<sequence length="485" mass="57126">MNFNEECLNEGEKKTKLFNPILLFQSTNNNINLSNNYIYVTKERNNKNPLSIGVNSDFYTLENTTFPKFLIDYAKIKIPRGVRRILERQIPKALLDKINPDRNQAIELCLLVVSYLNQSLYNDKWISLNAQKLHELTKINKDNTRKYKHILDVLKYSSEKVRPIIEVKKNAENKETYRKNYNSKQFKLNACFYGKKFETYTIQSKPILVVKKQEHLKKLNEAMQNTIGKNLIMLCGRLTLPNDKQIIEHARRKIKDNYRTKKGKVLTFLNKRKRENVKDYKNKSFVEMGITKFHLLVDDGFKIPTPRFKKAGGRVYDSLNTMHGWIRELNKIDGEETIEKDFKALHPNLVIQIYDGNAKYITHEKIAEVLNIEVSIVKKEHLSFFNQHPKQMEKSIVYQYYKENEPEMLERIISDKYNNGHEITSRRLFELEVKIMSEIIKQLNKKDIVVGYTFDALFCKKSVGDYVEKVMNEVAIKNNIYTVAK</sequence>
<protein>
    <submittedName>
        <fullName evidence="1">Uncharacterized protein</fullName>
    </submittedName>
</protein>
<accession>A0ABT0TD29</accession>
<gene>
    <name evidence="1" type="ORF">NAT47_00390</name>
</gene>
<comment type="caution">
    <text evidence="1">The sequence shown here is derived from an EMBL/GenBank/DDBJ whole genome shotgun (WGS) entry which is preliminary data.</text>
</comment>
<evidence type="ECO:0000313" key="1">
    <source>
        <dbReference type="EMBL" id="MCL9768869.1"/>
    </source>
</evidence>
<reference evidence="1 2" key="1">
    <citation type="submission" date="2022-05" db="EMBL/GenBank/DDBJ databases">
        <title>Flavobacterium sp., isolated from activated sludge.</title>
        <authorList>
            <person name="Ran Q."/>
        </authorList>
    </citation>
    <scope>NUCLEOTIDE SEQUENCE [LARGE SCALE GENOMIC DNA]</scope>
    <source>
        <strain evidence="1 2">HXWNR69</strain>
    </source>
</reference>
<proteinExistence type="predicted"/>
<evidence type="ECO:0000313" key="2">
    <source>
        <dbReference type="Proteomes" id="UP001203342"/>
    </source>
</evidence>
<name>A0ABT0TD29_9FLAO</name>
<dbReference type="EMBL" id="JAMLJN010000001">
    <property type="protein sequence ID" value="MCL9768869.1"/>
    <property type="molecule type" value="Genomic_DNA"/>
</dbReference>
<dbReference type="RefSeq" id="WP_250579375.1">
    <property type="nucleotide sequence ID" value="NZ_JAMLJN010000001.1"/>
</dbReference>
<keyword evidence="2" id="KW-1185">Reference proteome</keyword>
<organism evidence="1 2">
    <name type="scientific">Flavobacterium fragile</name>
    <dbReference type="NCBI Taxonomy" id="2949085"/>
    <lineage>
        <taxon>Bacteria</taxon>
        <taxon>Pseudomonadati</taxon>
        <taxon>Bacteroidota</taxon>
        <taxon>Flavobacteriia</taxon>
        <taxon>Flavobacteriales</taxon>
        <taxon>Flavobacteriaceae</taxon>
        <taxon>Flavobacterium</taxon>
    </lineage>
</organism>
<dbReference type="Proteomes" id="UP001203342">
    <property type="component" value="Unassembled WGS sequence"/>
</dbReference>